<sequence>MSVKDFYIEENNKALRSYKETLEVIRKINEETENLNINKYNKFFNYVSKFILEMADLEAKIDEDYFKSKTFEQLLEENNKLYEEMLPAKYEFSFANPSFCVKEFGNEIGQILCYIYSRVRGYISFAFTHKIFKMEKNNRLFIDVYNYLKDKKDSKELKNIIKKYVTEDLNKDFKQYIYETFSKDYTYYTDITCNSDLNDLRYLFKYGKYITENEIKTAKFLNDYSDDKLNVLAQMIVKAYIEGFKRDNKDITLRSNVRIVANAGQEKITKGVIEHLRKNNLYGYVAEVVSTDYNKQYDYDHKFDNALYLDEEFAKLSNKAFETEAEKNKEILKDYSGIILIERFGEEPFSPKSKEERLTLSENQQSIYQTIQNERRQLIEKYIPENERSFCIIAFPTPEIGENFEEIFEDILKVNMLDSEKYEVIQQVIIDTLDKGKYVHIKGRGDNETDIKVHLHKINNPEKETNFVNCVADVNIPVGEVFTSPVLKETSGILHVKEIYLRGFKYNNLKLKFEDGYITDYTCTNFENEEENKKYIRENLLFPHKTLPIGEFAIGTNTFAYVIAKKHNITNKLPILIIEKMGPHFAVGDTCFAWSEDNPVYNFLDKKEIIARDNEKSILRKTDVSKAYTNCHTDITLPYDSLEKISVITEDGEEIDIIRNGRFVLKGTEELNKPFEEM</sequence>
<dbReference type="PANTHER" id="PTHR34448:SF1">
    <property type="entry name" value="BLL6088 PROTEIN"/>
    <property type="match status" value="1"/>
</dbReference>
<keyword evidence="2" id="KW-0378">Hydrolase</keyword>
<protein>
    <submittedName>
        <fullName evidence="2">Leucyl aminopeptidase (Aminopeptidase T)</fullName>
    </submittedName>
</protein>
<dbReference type="InterPro" id="IPR052170">
    <property type="entry name" value="M29_Exopeptidase"/>
</dbReference>
<gene>
    <name evidence="2" type="ORF">SAMN02745883_00900</name>
</gene>
<dbReference type="Pfam" id="PF02073">
    <property type="entry name" value="Peptidase_M29"/>
    <property type="match status" value="1"/>
</dbReference>
<proteinExistence type="predicted"/>
<dbReference type="PANTHER" id="PTHR34448">
    <property type="entry name" value="AMINOPEPTIDASE"/>
    <property type="match status" value="1"/>
</dbReference>
<keyword evidence="3" id="KW-1185">Reference proteome</keyword>
<dbReference type="AlphaFoldDB" id="A0A1M6NIM5"/>
<reference evidence="2 3" key="1">
    <citation type="submission" date="2016-11" db="EMBL/GenBank/DDBJ databases">
        <authorList>
            <person name="Jaros S."/>
            <person name="Januszkiewicz K."/>
            <person name="Wedrychowicz H."/>
        </authorList>
    </citation>
    <scope>NUCLEOTIDE SEQUENCE [LARGE SCALE GENOMIC DNA]</scope>
    <source>
        <strain evidence="2 3">DSM 14501</strain>
    </source>
</reference>
<dbReference type="Proteomes" id="UP000184082">
    <property type="component" value="Unassembled WGS sequence"/>
</dbReference>
<evidence type="ECO:0000313" key="3">
    <source>
        <dbReference type="Proteomes" id="UP000184082"/>
    </source>
</evidence>
<dbReference type="GO" id="GO:0004177">
    <property type="term" value="F:aminopeptidase activity"/>
    <property type="evidence" value="ECO:0007669"/>
    <property type="project" value="UniProtKB-KW"/>
</dbReference>
<dbReference type="SUPFAM" id="SSF144052">
    <property type="entry name" value="Thermophilic metalloprotease-like"/>
    <property type="match status" value="1"/>
</dbReference>
<keyword evidence="2" id="KW-0645">Protease</keyword>
<dbReference type="GO" id="GO:0046872">
    <property type="term" value="F:metal ion binding"/>
    <property type="evidence" value="ECO:0007669"/>
    <property type="project" value="UniProtKB-KW"/>
</dbReference>
<evidence type="ECO:0000313" key="2">
    <source>
        <dbReference type="EMBL" id="SHJ95585.1"/>
    </source>
</evidence>
<organism evidence="2 3">
    <name type="scientific">Caminicella sporogenes DSM 14501</name>
    <dbReference type="NCBI Taxonomy" id="1121266"/>
    <lineage>
        <taxon>Bacteria</taxon>
        <taxon>Bacillati</taxon>
        <taxon>Bacillota</taxon>
        <taxon>Clostridia</taxon>
        <taxon>Peptostreptococcales</taxon>
        <taxon>Caminicellaceae</taxon>
        <taxon>Caminicella</taxon>
    </lineage>
</organism>
<dbReference type="STRING" id="1121266.SAMN02745883_00900"/>
<dbReference type="GO" id="GO:0006508">
    <property type="term" value="P:proteolysis"/>
    <property type="evidence" value="ECO:0007669"/>
    <property type="project" value="InterPro"/>
</dbReference>
<dbReference type="InterPro" id="IPR000787">
    <property type="entry name" value="Peptidase_M29"/>
</dbReference>
<evidence type="ECO:0000256" key="1">
    <source>
        <dbReference type="ARBA" id="ARBA00022723"/>
    </source>
</evidence>
<dbReference type="RefSeq" id="WP_072966177.1">
    <property type="nucleotide sequence ID" value="NZ_FRAJ01000006.1"/>
</dbReference>
<keyword evidence="1" id="KW-0479">Metal-binding</keyword>
<accession>A0A1M6NIM5</accession>
<keyword evidence="2" id="KW-0031">Aminopeptidase</keyword>
<dbReference type="EMBL" id="FRAJ01000006">
    <property type="protein sequence ID" value="SHJ95585.1"/>
    <property type="molecule type" value="Genomic_DNA"/>
</dbReference>
<name>A0A1M6NIM5_9FIRM</name>